<dbReference type="eggNOG" id="ENOG502R9EV">
    <property type="taxonomic scope" value="Eukaryota"/>
</dbReference>
<protein>
    <submittedName>
        <fullName evidence="1">Putative leucine Rich Repeat domain-containing protein</fullName>
    </submittedName>
</protein>
<organism evidence="1 2">
    <name type="scientific">Blumeria graminis f. sp. hordei (strain DH14)</name>
    <name type="common">Barley powdery mildew</name>
    <name type="synonym">Oidium monilioides f. sp. hordei</name>
    <dbReference type="NCBI Taxonomy" id="546991"/>
    <lineage>
        <taxon>Eukaryota</taxon>
        <taxon>Fungi</taxon>
        <taxon>Dikarya</taxon>
        <taxon>Ascomycota</taxon>
        <taxon>Pezizomycotina</taxon>
        <taxon>Leotiomycetes</taxon>
        <taxon>Erysiphales</taxon>
        <taxon>Erysiphaceae</taxon>
        <taxon>Blumeria</taxon>
        <taxon>Blumeria hordei</taxon>
    </lineage>
</organism>
<comment type="caution">
    <text evidence="1">The sequence shown here is derived from an EMBL/GenBank/DDBJ whole genome shotgun (WGS) entry which is preliminary data.</text>
</comment>
<dbReference type="InterPro" id="IPR032675">
    <property type="entry name" value="LRR_dom_sf"/>
</dbReference>
<name>N1J6N5_BLUG1</name>
<dbReference type="AlphaFoldDB" id="N1J6N5"/>
<dbReference type="OrthoDB" id="9994419at2759"/>
<dbReference type="STRING" id="546991.N1J6N5"/>
<accession>N1J6N5</accession>
<dbReference type="SUPFAM" id="SSF52047">
    <property type="entry name" value="RNI-like"/>
    <property type="match status" value="1"/>
</dbReference>
<reference evidence="1 2" key="1">
    <citation type="journal article" date="2010" name="Science">
        <title>Genome expansion and gene loss in powdery mildew fungi reveal tradeoffs in extreme parasitism.</title>
        <authorList>
            <person name="Spanu P.D."/>
            <person name="Abbott J.C."/>
            <person name="Amselem J."/>
            <person name="Burgis T.A."/>
            <person name="Soanes D.M."/>
            <person name="Stueber K."/>
            <person name="Ver Loren van Themaat E."/>
            <person name="Brown J.K.M."/>
            <person name="Butcher S.A."/>
            <person name="Gurr S.J."/>
            <person name="Lebrun M.-H."/>
            <person name="Ridout C.J."/>
            <person name="Schulze-Lefert P."/>
            <person name="Talbot N.J."/>
            <person name="Ahmadinejad N."/>
            <person name="Ametz C."/>
            <person name="Barton G.R."/>
            <person name="Benjdia M."/>
            <person name="Bidzinski P."/>
            <person name="Bindschedler L.V."/>
            <person name="Both M."/>
            <person name="Brewer M.T."/>
            <person name="Cadle-Davidson L."/>
            <person name="Cadle-Davidson M.M."/>
            <person name="Collemare J."/>
            <person name="Cramer R."/>
            <person name="Frenkel O."/>
            <person name="Godfrey D."/>
            <person name="Harriman J."/>
            <person name="Hoede C."/>
            <person name="King B.C."/>
            <person name="Klages S."/>
            <person name="Kleemann J."/>
            <person name="Knoll D."/>
            <person name="Koti P.S."/>
            <person name="Kreplak J."/>
            <person name="Lopez-Ruiz F.J."/>
            <person name="Lu X."/>
            <person name="Maekawa T."/>
            <person name="Mahanil S."/>
            <person name="Micali C."/>
            <person name="Milgroom M.G."/>
            <person name="Montana G."/>
            <person name="Noir S."/>
            <person name="O'Connell R.J."/>
            <person name="Oberhaensli S."/>
            <person name="Parlange F."/>
            <person name="Pedersen C."/>
            <person name="Quesneville H."/>
            <person name="Reinhardt R."/>
            <person name="Rott M."/>
            <person name="Sacristan S."/>
            <person name="Schmidt S.M."/>
            <person name="Schoen M."/>
            <person name="Skamnioti P."/>
            <person name="Sommer H."/>
            <person name="Stephens A."/>
            <person name="Takahara H."/>
            <person name="Thordal-Christensen H."/>
            <person name="Vigouroux M."/>
            <person name="Wessling R."/>
            <person name="Wicker T."/>
            <person name="Panstruga R."/>
        </authorList>
    </citation>
    <scope>NUCLEOTIDE SEQUENCE [LARGE SCALE GENOMIC DNA]</scope>
    <source>
        <strain evidence="1">DH14</strain>
    </source>
</reference>
<gene>
    <name evidence="1" type="ORF">BGHDH14_bgh01106</name>
</gene>
<evidence type="ECO:0000313" key="1">
    <source>
        <dbReference type="EMBL" id="CCU75386.1"/>
    </source>
</evidence>
<sequence length="574" mass="65240">MANAILLPKISYFKTPRSKSSLSLNPNSRIHDYISLCQGFQGWKYCNAKEDLTSKSFSNLKDLGRKREWNFECDTAEVVSSRAEEHITLVTSDDYEYQLGKSPLEMLPLEILRTIIHYLTTDVSLDSVTPKNTNLLSLLLTSRIMYSATISELYSCVTISQSRIFQSFYVHLTNHPSLGALVKRLDFSNFNPTGAGMTARERAETLYLIPETLHRCLELTPQLQEFLAQEHIHDDLDSKVIERLFCHHPRLKALDFTACSSSKFCEAFTTLVKADPSPVLATISVTRLCLHECTSLTPSVYSFIIPKMQQLTHLDVSHTQITDSALHSIAETAQITHLNISRCTHLTGASVVDFILNHIAVKDLVYLNLAVDPKSHEMFDHDELTLLLSGLPQTLRSLNLKGSRMTPFHVPFLLPLSKHLEEIGLGRYLSLSDILRILVPDKTLAPIDQKPWDPHTLRYIDISDLNGVQLDLITLFSMSCPLLKPVTQPLEVLEINAEVQKRILGSKSGLQRSGWAMNETGNRVWMMRENIDKVTDTGERMWKWGAKNWGMRKIPVARAEARGFYKYWMFKYAK</sequence>
<keyword evidence="2" id="KW-1185">Reference proteome</keyword>
<dbReference type="HOGENOM" id="CLU_025206_1_0_1"/>
<dbReference type="Gene3D" id="3.80.10.10">
    <property type="entry name" value="Ribonuclease Inhibitor"/>
    <property type="match status" value="1"/>
</dbReference>
<dbReference type="InParanoid" id="N1J6N5"/>
<evidence type="ECO:0000313" key="2">
    <source>
        <dbReference type="Proteomes" id="UP000015441"/>
    </source>
</evidence>
<dbReference type="EMBL" id="CAUH01001294">
    <property type="protein sequence ID" value="CCU75386.1"/>
    <property type="molecule type" value="Genomic_DNA"/>
</dbReference>
<proteinExistence type="predicted"/>
<dbReference type="Proteomes" id="UP000015441">
    <property type="component" value="Unassembled WGS sequence"/>
</dbReference>